<proteinExistence type="predicted"/>
<dbReference type="InterPro" id="IPR000253">
    <property type="entry name" value="FHA_dom"/>
</dbReference>
<organism evidence="3 4">
    <name type="scientific">Anaerovirgula multivorans</name>
    <dbReference type="NCBI Taxonomy" id="312168"/>
    <lineage>
        <taxon>Bacteria</taxon>
        <taxon>Bacillati</taxon>
        <taxon>Bacillota</taxon>
        <taxon>Clostridia</taxon>
        <taxon>Peptostreptococcales</taxon>
        <taxon>Natronincolaceae</taxon>
        <taxon>Anaerovirgula</taxon>
    </lineage>
</organism>
<dbReference type="Gene3D" id="2.60.200.20">
    <property type="match status" value="1"/>
</dbReference>
<dbReference type="CDD" id="cd00060">
    <property type="entry name" value="FHA"/>
    <property type="match status" value="1"/>
</dbReference>
<keyword evidence="4" id="KW-1185">Reference proteome</keyword>
<accession>A0A239C4K8</accession>
<dbReference type="OrthoDB" id="2473431at2"/>
<evidence type="ECO:0000259" key="2">
    <source>
        <dbReference type="PROSITE" id="PS50006"/>
    </source>
</evidence>
<sequence length="189" mass="21000">MELITLEKSISGNIKVIDVLISLISIGAGIYVYIAFDDNLKKYAVSLALGIVAIIYISKALDVNDSSTKEEITNSPNAVNGLALLNEENEMIKEWDLLNQASMVIGRNTKDNEVDIDLSTSTYAALIDLQHAVLNFASGNWYIEDLYSENGISIQKAEDRIRYKLSKDKPCRIIKGDVVFIAKTKLLIR</sequence>
<keyword evidence="1" id="KW-1133">Transmembrane helix</keyword>
<feature type="transmembrane region" description="Helical" evidence="1">
    <location>
        <begin position="16"/>
        <end position="36"/>
    </location>
</feature>
<evidence type="ECO:0000256" key="1">
    <source>
        <dbReference type="SAM" id="Phobius"/>
    </source>
</evidence>
<feature type="transmembrane region" description="Helical" evidence="1">
    <location>
        <begin position="42"/>
        <end position="61"/>
    </location>
</feature>
<dbReference type="InterPro" id="IPR008984">
    <property type="entry name" value="SMAD_FHA_dom_sf"/>
</dbReference>
<keyword evidence="1" id="KW-0812">Transmembrane</keyword>
<gene>
    <name evidence="3" type="ORF">SAMN05446037_10056</name>
</gene>
<keyword evidence="1" id="KW-0472">Membrane</keyword>
<name>A0A239C4K8_9FIRM</name>
<dbReference type="Proteomes" id="UP000198304">
    <property type="component" value="Unassembled WGS sequence"/>
</dbReference>
<dbReference type="SUPFAM" id="SSF49879">
    <property type="entry name" value="SMAD/FHA domain"/>
    <property type="match status" value="1"/>
</dbReference>
<feature type="domain" description="FHA" evidence="2">
    <location>
        <begin position="103"/>
        <end position="159"/>
    </location>
</feature>
<evidence type="ECO:0000313" key="3">
    <source>
        <dbReference type="EMBL" id="SNS15116.1"/>
    </source>
</evidence>
<dbReference type="PROSITE" id="PS50006">
    <property type="entry name" value="FHA_DOMAIN"/>
    <property type="match status" value="1"/>
</dbReference>
<reference evidence="4" key="1">
    <citation type="submission" date="2017-06" db="EMBL/GenBank/DDBJ databases">
        <authorList>
            <person name="Varghese N."/>
            <person name="Submissions S."/>
        </authorList>
    </citation>
    <scope>NUCLEOTIDE SEQUENCE [LARGE SCALE GENOMIC DNA]</scope>
    <source>
        <strain evidence="4">SCA</strain>
    </source>
</reference>
<dbReference type="Pfam" id="PF00498">
    <property type="entry name" value="FHA"/>
    <property type="match status" value="1"/>
</dbReference>
<dbReference type="EMBL" id="FZOJ01000005">
    <property type="protein sequence ID" value="SNS15116.1"/>
    <property type="molecule type" value="Genomic_DNA"/>
</dbReference>
<dbReference type="AlphaFoldDB" id="A0A239C4K8"/>
<protein>
    <submittedName>
        <fullName evidence="3">FHA domain-containing protein</fullName>
    </submittedName>
</protein>
<evidence type="ECO:0000313" key="4">
    <source>
        <dbReference type="Proteomes" id="UP000198304"/>
    </source>
</evidence>